<evidence type="ECO:0000256" key="1">
    <source>
        <dbReference type="ARBA" id="ARBA00022741"/>
    </source>
</evidence>
<evidence type="ECO:0000256" key="2">
    <source>
        <dbReference type="ARBA" id="ARBA00022840"/>
    </source>
</evidence>
<feature type="domain" description="AMP-dependent synthetase/ligase" evidence="3">
    <location>
        <begin position="17"/>
        <end position="417"/>
    </location>
</feature>
<accession>A0A5B7X1H8</accession>
<dbReference type="InterPro" id="IPR020845">
    <property type="entry name" value="AMP-binding_CS"/>
</dbReference>
<dbReference type="Pfam" id="PF00501">
    <property type="entry name" value="AMP-binding"/>
    <property type="match status" value="1"/>
</dbReference>
<dbReference type="GO" id="GO:0016020">
    <property type="term" value="C:membrane"/>
    <property type="evidence" value="ECO:0007669"/>
    <property type="project" value="TreeGrafter"/>
</dbReference>
<dbReference type="Gene3D" id="3.40.50.12780">
    <property type="entry name" value="N-terminal domain of ligase-like"/>
    <property type="match status" value="2"/>
</dbReference>
<dbReference type="Pfam" id="PF23562">
    <property type="entry name" value="AMP-binding_C_3"/>
    <property type="match status" value="1"/>
</dbReference>
<dbReference type="AlphaFoldDB" id="A0A5B7X1H8"/>
<gene>
    <name evidence="4" type="ORF">FHG64_03515</name>
</gene>
<dbReference type="Proteomes" id="UP000309016">
    <property type="component" value="Chromosome"/>
</dbReference>
<name>A0A5B7X1H8_9FLAO</name>
<dbReference type="RefSeq" id="WP_139065109.1">
    <property type="nucleotide sequence ID" value="NZ_CP040812.1"/>
</dbReference>
<dbReference type="InterPro" id="IPR000873">
    <property type="entry name" value="AMP-dep_synth/lig_dom"/>
</dbReference>
<proteinExistence type="predicted"/>
<dbReference type="SUPFAM" id="SSF56801">
    <property type="entry name" value="Acetyl-CoA synthetase-like"/>
    <property type="match status" value="1"/>
</dbReference>
<dbReference type="PRINTS" id="PR00154">
    <property type="entry name" value="AMPBINDING"/>
</dbReference>
<evidence type="ECO:0000313" key="4">
    <source>
        <dbReference type="EMBL" id="QCY68532.1"/>
    </source>
</evidence>
<dbReference type="KEGG" id="afla:FHG64_03515"/>
<dbReference type="PANTHER" id="PTHR43272">
    <property type="entry name" value="LONG-CHAIN-FATTY-ACID--COA LIGASE"/>
    <property type="match status" value="1"/>
</dbReference>
<keyword evidence="2" id="KW-0067">ATP-binding</keyword>
<keyword evidence="1" id="KW-0547">Nucleotide-binding</keyword>
<evidence type="ECO:0000259" key="3">
    <source>
        <dbReference type="Pfam" id="PF00501"/>
    </source>
</evidence>
<dbReference type="GO" id="GO:0004467">
    <property type="term" value="F:long-chain fatty acid-CoA ligase activity"/>
    <property type="evidence" value="ECO:0007669"/>
    <property type="project" value="TreeGrafter"/>
</dbReference>
<dbReference type="InterPro" id="IPR042099">
    <property type="entry name" value="ANL_N_sf"/>
</dbReference>
<sequence>MIEIKRLFDFPYYQLENHPLEKALGTKYNGTWETLSTRQYIDKANAMSRGLLRLGVLPNEKIAVISSSNRTEWNILDIGVLQLGAQNVPIYPTISEEDYEYVINHSEATYCFVSDTEVLEKLNSIKHNTKLKEVYCFDEIEGCKNWKEVLELGEDKSNQDEVEQLKKAVQPDDLATLIYTSGTTGRPKGVMLTHDNIVSNVLGSSTRVPFEFGSYTALSFLPVCHIFERMILYLYQYYSVSVYFAESIEKISDNLKEVKPHVITAVPRLLEKVYDKIIAKGSTVGGVKQKLFFWAVELGLEYEPYGANGWWYETRLSLARKLIFSKWKEGLGGNIELIVSGSAALQPRLARVFAAADIPVMEGYGLTETSPVIAVNDQRNHGFKIGTVGKVIDRVEVKIAEDGEILTKGPNLMKGYYKEPDKTKEAINEDGYFHTGDIGEIDSEGFLKITDRKKEMFKTSGGKYVAPQIIENTMKQSRFIEQIMVIGEGERMPAAFIQPNFEFVEEWAKRKNLDVGSTPAEISKHPEVIARIQEEVDFYNAKFGNWEKVKKFELTPDVWSIEGEHLTPTMKLKRRNIKKLYENLYNNIYNS</sequence>
<organism evidence="4 5">
    <name type="scientific">Antarcticibacterium flavum</name>
    <dbReference type="NCBI Taxonomy" id="2058175"/>
    <lineage>
        <taxon>Bacteria</taxon>
        <taxon>Pseudomonadati</taxon>
        <taxon>Bacteroidota</taxon>
        <taxon>Flavobacteriia</taxon>
        <taxon>Flavobacteriales</taxon>
        <taxon>Flavobacteriaceae</taxon>
        <taxon>Antarcticibacterium</taxon>
    </lineage>
</organism>
<dbReference type="PROSITE" id="PS00455">
    <property type="entry name" value="AMP_BINDING"/>
    <property type="match status" value="1"/>
</dbReference>
<evidence type="ECO:0000313" key="5">
    <source>
        <dbReference type="Proteomes" id="UP000309016"/>
    </source>
</evidence>
<dbReference type="PANTHER" id="PTHR43272:SF33">
    <property type="entry name" value="AMP-BINDING DOMAIN-CONTAINING PROTEIN-RELATED"/>
    <property type="match status" value="1"/>
</dbReference>
<dbReference type="CDD" id="cd05907">
    <property type="entry name" value="VL_LC_FACS_like"/>
    <property type="match status" value="1"/>
</dbReference>
<keyword evidence="5" id="KW-1185">Reference proteome</keyword>
<dbReference type="OrthoDB" id="9803968at2"/>
<dbReference type="GO" id="GO:0005524">
    <property type="term" value="F:ATP binding"/>
    <property type="evidence" value="ECO:0007669"/>
    <property type="project" value="UniProtKB-KW"/>
</dbReference>
<reference evidence="4 5" key="1">
    <citation type="submission" date="2019-06" db="EMBL/GenBank/DDBJ databases">
        <title>Complete genome sequence of Antarcticibacterium flavum KCTC 52984T from an Antarctic marine sediment.</title>
        <authorList>
            <person name="Lee Y.M."/>
            <person name="Shin S.C."/>
        </authorList>
    </citation>
    <scope>NUCLEOTIDE SEQUENCE [LARGE SCALE GENOMIC DNA]</scope>
    <source>
        <strain evidence="4 5">KCTC 52984</strain>
    </source>
</reference>
<dbReference type="EMBL" id="CP040812">
    <property type="protein sequence ID" value="QCY68532.1"/>
    <property type="molecule type" value="Genomic_DNA"/>
</dbReference>
<protein>
    <submittedName>
        <fullName evidence="4">AMP-binding protein</fullName>
    </submittedName>
</protein>
<dbReference type="InterPro" id="IPR020459">
    <property type="entry name" value="AMP-binding"/>
</dbReference>